<gene>
    <name evidence="7" type="ORF">KI387_006647</name>
</gene>
<comment type="subcellular location">
    <subcellularLocation>
        <location evidence="1">Membrane</location>
        <topology evidence="1">Multi-pass membrane protein</topology>
    </subcellularLocation>
</comment>
<dbReference type="InterPro" id="IPR005016">
    <property type="entry name" value="TDE1/TMS"/>
</dbReference>
<proteinExistence type="inferred from homology"/>
<dbReference type="PANTHER" id="PTHR10383">
    <property type="entry name" value="SERINE INCORPORATOR"/>
    <property type="match status" value="1"/>
</dbReference>
<feature type="transmembrane region" description="Helical" evidence="6">
    <location>
        <begin position="167"/>
        <end position="190"/>
    </location>
</feature>
<keyword evidence="5 6" id="KW-0472">Membrane</keyword>
<feature type="transmembrane region" description="Helical" evidence="6">
    <location>
        <begin position="108"/>
        <end position="129"/>
    </location>
</feature>
<comment type="similarity">
    <text evidence="2">Belongs to the TDE1 family.</text>
</comment>
<comment type="caution">
    <text evidence="7">The sequence shown here is derived from an EMBL/GenBank/DDBJ whole genome shotgun (WGS) entry which is preliminary data.</text>
</comment>
<feature type="transmembrane region" description="Helical" evidence="6">
    <location>
        <begin position="66"/>
        <end position="88"/>
    </location>
</feature>
<keyword evidence="8" id="KW-1185">Reference proteome</keyword>
<name>A0AA38GN92_TAXCH</name>
<dbReference type="PANTHER" id="PTHR10383:SF23">
    <property type="entry name" value="SERINC-DOMAIN CONTAINING SERINE AND SPHINGOLIPID BIOSYNTHESIS PROTEIN"/>
    <property type="match status" value="1"/>
</dbReference>
<evidence type="ECO:0000256" key="4">
    <source>
        <dbReference type="ARBA" id="ARBA00022989"/>
    </source>
</evidence>
<accession>A0AA38GN92</accession>
<dbReference type="GO" id="GO:0016020">
    <property type="term" value="C:membrane"/>
    <property type="evidence" value="ECO:0007669"/>
    <property type="project" value="UniProtKB-SubCell"/>
</dbReference>
<evidence type="ECO:0000313" key="7">
    <source>
        <dbReference type="EMBL" id="KAH9326469.1"/>
    </source>
</evidence>
<protein>
    <recommendedName>
        <fullName evidence="9">Serine incorporator</fullName>
    </recommendedName>
</protein>
<keyword evidence="4 6" id="KW-1133">Transmembrane helix</keyword>
<dbReference type="OMA" id="IHNFWFL"/>
<feature type="transmembrane region" description="Helical" evidence="6">
    <location>
        <begin position="267"/>
        <end position="289"/>
    </location>
</feature>
<evidence type="ECO:0000256" key="5">
    <source>
        <dbReference type="ARBA" id="ARBA00023136"/>
    </source>
</evidence>
<evidence type="ECO:0000256" key="6">
    <source>
        <dbReference type="SAM" id="Phobius"/>
    </source>
</evidence>
<feature type="transmembrane region" description="Helical" evidence="6">
    <location>
        <begin position="136"/>
        <end position="155"/>
    </location>
</feature>
<feature type="transmembrane region" description="Helical" evidence="6">
    <location>
        <begin position="202"/>
        <end position="220"/>
    </location>
</feature>
<keyword evidence="3 6" id="KW-0812">Transmembrane</keyword>
<organism evidence="7 8">
    <name type="scientific">Taxus chinensis</name>
    <name type="common">Chinese yew</name>
    <name type="synonym">Taxus wallichiana var. chinensis</name>
    <dbReference type="NCBI Taxonomy" id="29808"/>
    <lineage>
        <taxon>Eukaryota</taxon>
        <taxon>Viridiplantae</taxon>
        <taxon>Streptophyta</taxon>
        <taxon>Embryophyta</taxon>
        <taxon>Tracheophyta</taxon>
        <taxon>Spermatophyta</taxon>
        <taxon>Pinopsida</taxon>
        <taxon>Pinidae</taxon>
        <taxon>Conifers II</taxon>
        <taxon>Cupressales</taxon>
        <taxon>Taxaceae</taxon>
        <taxon>Taxus</taxon>
    </lineage>
</organism>
<feature type="transmembrane region" description="Helical" evidence="6">
    <location>
        <begin position="226"/>
        <end position="246"/>
    </location>
</feature>
<feature type="transmembrane region" description="Helical" evidence="6">
    <location>
        <begin position="20"/>
        <end position="38"/>
    </location>
</feature>
<reference evidence="7 8" key="1">
    <citation type="journal article" date="2021" name="Nat. Plants">
        <title>The Taxus genome provides insights into paclitaxel biosynthesis.</title>
        <authorList>
            <person name="Xiong X."/>
            <person name="Gou J."/>
            <person name="Liao Q."/>
            <person name="Li Y."/>
            <person name="Zhou Q."/>
            <person name="Bi G."/>
            <person name="Li C."/>
            <person name="Du R."/>
            <person name="Wang X."/>
            <person name="Sun T."/>
            <person name="Guo L."/>
            <person name="Liang H."/>
            <person name="Lu P."/>
            <person name="Wu Y."/>
            <person name="Zhang Z."/>
            <person name="Ro D.K."/>
            <person name="Shang Y."/>
            <person name="Huang S."/>
            <person name="Yan J."/>
        </authorList>
    </citation>
    <scope>NUCLEOTIDE SEQUENCE [LARGE SCALE GENOMIC DNA]</scope>
    <source>
        <strain evidence="7">Ta-2019</strain>
    </source>
</reference>
<feature type="transmembrane region" description="Helical" evidence="6">
    <location>
        <begin position="309"/>
        <end position="332"/>
    </location>
</feature>
<dbReference type="EMBL" id="JAHRHJ020000002">
    <property type="protein sequence ID" value="KAH9326469.1"/>
    <property type="molecule type" value="Genomic_DNA"/>
</dbReference>
<dbReference type="Pfam" id="PF03348">
    <property type="entry name" value="Serinc"/>
    <property type="match status" value="2"/>
</dbReference>
<evidence type="ECO:0000256" key="1">
    <source>
        <dbReference type="ARBA" id="ARBA00004141"/>
    </source>
</evidence>
<dbReference type="Proteomes" id="UP000824469">
    <property type="component" value="Unassembled WGS sequence"/>
</dbReference>
<evidence type="ECO:0000256" key="3">
    <source>
        <dbReference type="ARBA" id="ARBA00022692"/>
    </source>
</evidence>
<evidence type="ECO:0008006" key="9">
    <source>
        <dbReference type="Google" id="ProtNLM"/>
    </source>
</evidence>
<evidence type="ECO:0000256" key="2">
    <source>
        <dbReference type="ARBA" id="ARBA00006665"/>
    </source>
</evidence>
<evidence type="ECO:0000313" key="8">
    <source>
        <dbReference type="Proteomes" id="UP000824469"/>
    </source>
</evidence>
<dbReference type="AlphaFoldDB" id="A0AA38GN92"/>
<sequence>MGYLRWCWEGKSRGARAEVARYVYSSIFLLTNFLAWLVRDYSHNALAKLHYLKGCKGGQDCLGTEGVLRVSMGCFIFHFCMFITTVGATKLQEYRDSWHSGLWHLKGLMWISVMIMPFLFPPAVIQLYGEVARFGAGIFLLIQLVGIVKFITWWNDRWMSDDTGRCRAAAIMVSTTAYSASVCGIILMYIRYAPKASCSLNIFFVTWTLILLQIMTGISLHSKANAGLLASGLMGLYIVFLCWSAIRSEPIMDKCNPRKQATGKGDWINIVSFIIAVLAIVMAAFSAGIESRYFQFSKSELQSDDDVPYGYGFFHFVFSMGSMYFAMLFVGWNLHQTMEKWSIDIGWASTWVKIVNEWLAAILYKAISIMPMCISLVFACASNAPCEFRDMD</sequence>